<dbReference type="Gene3D" id="3.40.50.300">
    <property type="entry name" value="P-loop containing nucleotide triphosphate hydrolases"/>
    <property type="match status" value="1"/>
</dbReference>
<accession>A0A971S002</accession>
<sequence>MIAALEEERLPLVLSDRKDHLELLLAEITAMQTDKHIASFLVAGDMGKRMRNRMMEEIRAMRGRGELPFLLSTGSLVGEGFDLPELCTLPDPGHAVIVQGAPCAIRRTAPPGKRRKE</sequence>
<dbReference type="AlphaFoldDB" id="A0A971S002"/>
<reference evidence="1" key="1">
    <citation type="journal article" date="2020" name="Biotechnol. Biofuels">
        <title>New insights from the biogas microbiome by comprehensive genome-resolved metagenomics of nearly 1600 species originating from multiple anaerobic digesters.</title>
        <authorList>
            <person name="Campanaro S."/>
            <person name="Treu L."/>
            <person name="Rodriguez-R L.M."/>
            <person name="Kovalovszki A."/>
            <person name="Ziels R.M."/>
            <person name="Maus I."/>
            <person name="Zhu X."/>
            <person name="Kougias P.G."/>
            <person name="Basile A."/>
            <person name="Luo G."/>
            <person name="Schluter A."/>
            <person name="Konstantinidis K.T."/>
            <person name="Angelidaki I."/>
        </authorList>
    </citation>
    <scope>NUCLEOTIDE SEQUENCE</scope>
    <source>
        <strain evidence="1">AS06rmzACSIP_7</strain>
    </source>
</reference>
<name>A0A971S002_9BACT</name>
<proteinExistence type="predicted"/>
<dbReference type="EMBL" id="JAAYEE010000071">
    <property type="protein sequence ID" value="NLW34653.1"/>
    <property type="molecule type" value="Genomic_DNA"/>
</dbReference>
<evidence type="ECO:0000313" key="1">
    <source>
        <dbReference type="EMBL" id="NLW34653.1"/>
    </source>
</evidence>
<evidence type="ECO:0008006" key="3">
    <source>
        <dbReference type="Google" id="ProtNLM"/>
    </source>
</evidence>
<protein>
    <recommendedName>
        <fullName evidence="3">Helicase C-terminal domain-containing protein</fullName>
    </recommendedName>
</protein>
<dbReference type="Proteomes" id="UP000777265">
    <property type="component" value="Unassembled WGS sequence"/>
</dbReference>
<gene>
    <name evidence="1" type="ORF">GXY80_04100</name>
</gene>
<evidence type="ECO:0000313" key="2">
    <source>
        <dbReference type="Proteomes" id="UP000777265"/>
    </source>
</evidence>
<dbReference type="SUPFAM" id="SSF52540">
    <property type="entry name" value="P-loop containing nucleoside triphosphate hydrolases"/>
    <property type="match status" value="1"/>
</dbReference>
<comment type="caution">
    <text evidence="1">The sequence shown here is derived from an EMBL/GenBank/DDBJ whole genome shotgun (WGS) entry which is preliminary data.</text>
</comment>
<dbReference type="InterPro" id="IPR027417">
    <property type="entry name" value="P-loop_NTPase"/>
</dbReference>
<reference evidence="1" key="2">
    <citation type="submission" date="2020-01" db="EMBL/GenBank/DDBJ databases">
        <authorList>
            <person name="Campanaro S."/>
        </authorList>
    </citation>
    <scope>NUCLEOTIDE SEQUENCE</scope>
    <source>
        <strain evidence="1">AS06rmzACSIP_7</strain>
    </source>
</reference>
<organism evidence="1 2">
    <name type="scientific">Syntrophorhabdus aromaticivorans</name>
    <dbReference type="NCBI Taxonomy" id="328301"/>
    <lineage>
        <taxon>Bacteria</taxon>
        <taxon>Pseudomonadati</taxon>
        <taxon>Thermodesulfobacteriota</taxon>
        <taxon>Syntrophorhabdia</taxon>
        <taxon>Syntrophorhabdales</taxon>
        <taxon>Syntrophorhabdaceae</taxon>
        <taxon>Syntrophorhabdus</taxon>
    </lineage>
</organism>